<evidence type="ECO:0000313" key="2">
    <source>
        <dbReference type="EMBL" id="NMJ44491.1"/>
    </source>
</evidence>
<feature type="domain" description="DUF4440" evidence="1">
    <location>
        <begin position="14"/>
        <end position="111"/>
    </location>
</feature>
<dbReference type="AlphaFoldDB" id="A0A848EJC0"/>
<sequence length="123" mass="13370">MPVSLIREALIAKASALVHRDHDALAGLIHDDFVYISAGGQVFDKQRYVDAYCRSGHVVFLAQDIVEIDTRLFGEFAVASLVLRDQLLVGGRTTSATYRSLCTLAKTSAGWLWAAGQTMAIAD</sequence>
<comment type="caution">
    <text evidence="2">The sequence shown here is derived from an EMBL/GenBank/DDBJ whole genome shotgun (WGS) entry which is preliminary data.</text>
</comment>
<reference evidence="2 3" key="1">
    <citation type="submission" date="2020-03" db="EMBL/GenBank/DDBJ databases">
        <authorList>
            <person name="Sun Q."/>
        </authorList>
    </citation>
    <scope>NUCLEOTIDE SEQUENCE [LARGE SCALE GENOMIC DNA]</scope>
    <source>
        <strain evidence="2 3">JC162</strain>
    </source>
</reference>
<protein>
    <submittedName>
        <fullName evidence="2">Nuclear transport factor 2 family protein</fullName>
    </submittedName>
</protein>
<name>A0A848EJC0_9PROT</name>
<organism evidence="2 3">
    <name type="scientific">Neoroseomonas marina</name>
    <dbReference type="NCBI Taxonomy" id="1232220"/>
    <lineage>
        <taxon>Bacteria</taxon>
        <taxon>Pseudomonadati</taxon>
        <taxon>Pseudomonadota</taxon>
        <taxon>Alphaproteobacteria</taxon>
        <taxon>Acetobacterales</taxon>
        <taxon>Acetobacteraceae</taxon>
        <taxon>Neoroseomonas</taxon>
    </lineage>
</organism>
<evidence type="ECO:0000259" key="1">
    <source>
        <dbReference type="Pfam" id="PF14534"/>
    </source>
</evidence>
<proteinExistence type="predicted"/>
<dbReference type="Proteomes" id="UP000548582">
    <property type="component" value="Unassembled WGS sequence"/>
</dbReference>
<dbReference type="EMBL" id="JABBKX010000021">
    <property type="protein sequence ID" value="NMJ44491.1"/>
    <property type="molecule type" value="Genomic_DNA"/>
</dbReference>
<dbReference type="InterPro" id="IPR027843">
    <property type="entry name" value="DUF4440"/>
</dbReference>
<dbReference type="Gene3D" id="3.10.450.50">
    <property type="match status" value="1"/>
</dbReference>
<dbReference type="Pfam" id="PF14534">
    <property type="entry name" value="DUF4440"/>
    <property type="match status" value="1"/>
</dbReference>
<evidence type="ECO:0000313" key="3">
    <source>
        <dbReference type="Proteomes" id="UP000548582"/>
    </source>
</evidence>
<dbReference type="InterPro" id="IPR032710">
    <property type="entry name" value="NTF2-like_dom_sf"/>
</dbReference>
<dbReference type="SUPFAM" id="SSF54427">
    <property type="entry name" value="NTF2-like"/>
    <property type="match status" value="1"/>
</dbReference>
<gene>
    <name evidence="2" type="ORF">GWK16_24865</name>
</gene>
<dbReference type="RefSeq" id="WP_170056668.1">
    <property type="nucleotide sequence ID" value="NZ_JABBKX010000021.1"/>
</dbReference>
<accession>A0A848EJC0</accession>
<keyword evidence="3" id="KW-1185">Reference proteome</keyword>